<dbReference type="EMBL" id="VIWU01000001">
    <property type="protein sequence ID" value="TWF76110.1"/>
    <property type="molecule type" value="Genomic_DNA"/>
</dbReference>
<keyword evidence="1" id="KW-0802">TPR repeat</keyword>
<accession>A0A561SMN2</accession>
<dbReference type="SUPFAM" id="SSF48452">
    <property type="entry name" value="TPR-like"/>
    <property type="match status" value="2"/>
</dbReference>
<dbReference type="RefSeq" id="WP_212612400.1">
    <property type="nucleotide sequence ID" value="NZ_VIWU01000001.1"/>
</dbReference>
<organism evidence="3 4">
    <name type="scientific">Pseudonocardia hierapolitana</name>
    <dbReference type="NCBI Taxonomy" id="1128676"/>
    <lineage>
        <taxon>Bacteria</taxon>
        <taxon>Bacillati</taxon>
        <taxon>Actinomycetota</taxon>
        <taxon>Actinomycetes</taxon>
        <taxon>Pseudonocardiales</taxon>
        <taxon>Pseudonocardiaceae</taxon>
        <taxon>Pseudonocardia</taxon>
    </lineage>
</organism>
<keyword evidence="2" id="KW-0812">Transmembrane</keyword>
<evidence type="ECO:0000313" key="3">
    <source>
        <dbReference type="EMBL" id="TWF76110.1"/>
    </source>
</evidence>
<dbReference type="PROSITE" id="PS50005">
    <property type="entry name" value="TPR"/>
    <property type="match status" value="1"/>
</dbReference>
<keyword evidence="2" id="KW-0472">Membrane</keyword>
<keyword evidence="2" id="KW-1133">Transmembrane helix</keyword>
<feature type="transmembrane region" description="Helical" evidence="2">
    <location>
        <begin position="21"/>
        <end position="39"/>
    </location>
</feature>
<dbReference type="PANTHER" id="PTHR12558:SF13">
    <property type="entry name" value="CELL DIVISION CYCLE PROTEIN 27 HOMOLOG"/>
    <property type="match status" value="1"/>
</dbReference>
<dbReference type="Gene3D" id="1.25.40.10">
    <property type="entry name" value="Tetratricopeptide repeat domain"/>
    <property type="match status" value="3"/>
</dbReference>
<gene>
    <name evidence="3" type="ORF">FHX44_111998</name>
</gene>
<feature type="repeat" description="TPR" evidence="1">
    <location>
        <begin position="392"/>
        <end position="425"/>
    </location>
</feature>
<dbReference type="InterPro" id="IPR011990">
    <property type="entry name" value="TPR-like_helical_dom_sf"/>
</dbReference>
<protein>
    <submittedName>
        <fullName evidence="3">Tetratricopeptide repeat protein</fullName>
    </submittedName>
</protein>
<name>A0A561SMN2_9PSEU</name>
<dbReference type="SMART" id="SM00028">
    <property type="entry name" value="TPR"/>
    <property type="match status" value="6"/>
</dbReference>
<dbReference type="Pfam" id="PF13432">
    <property type="entry name" value="TPR_16"/>
    <property type="match status" value="2"/>
</dbReference>
<dbReference type="Pfam" id="PF14559">
    <property type="entry name" value="TPR_19"/>
    <property type="match status" value="1"/>
</dbReference>
<sequence length="444" mass="47391">MSTSTLPPPTPPDSSPMWRRVLPVAALVIAGLFVVGMAFQPAAPRAATPQPVGDRLTATIEQLRDRIRRAPDDPTTWANLGAAYVEQARALANPAYYPQAQGALDRSVQLQPDGNAAALVGLGALANARHDFAAARRHAEDAVALNPASVEAYGVLADATTQLGDTAAATAAVQRMLDLRPGVASFTRASYELELHGRTDDARAAMQRALEAATSRDELAFCHYHLGELAWGGGDLDEAEAQYTRGLAAVPGDPALLQGRAKVLAARGRTDEAIEGYRRLTERVPLPQYLLEYGELLESAGRADEARAQYRLIADQQRLDAAQGSTDDLMASQVAADHGDPAEAVRLAQADWDRRQSVFTADALAWALHRAGRHADALPYAERAAQLGRRDATATFHRGMILAALGRTGDAIATLEQALRTNPHFSPLHAPVALQALDALGAKR</sequence>
<dbReference type="AlphaFoldDB" id="A0A561SMN2"/>
<dbReference type="InterPro" id="IPR019734">
    <property type="entry name" value="TPR_rpt"/>
</dbReference>
<keyword evidence="4" id="KW-1185">Reference proteome</keyword>
<evidence type="ECO:0000256" key="2">
    <source>
        <dbReference type="SAM" id="Phobius"/>
    </source>
</evidence>
<dbReference type="PANTHER" id="PTHR12558">
    <property type="entry name" value="CELL DIVISION CYCLE 16,23,27"/>
    <property type="match status" value="1"/>
</dbReference>
<dbReference type="Proteomes" id="UP000321261">
    <property type="component" value="Unassembled WGS sequence"/>
</dbReference>
<reference evidence="3 4" key="1">
    <citation type="submission" date="2019-06" db="EMBL/GenBank/DDBJ databases">
        <title>Sequencing the genomes of 1000 actinobacteria strains.</title>
        <authorList>
            <person name="Klenk H.-P."/>
        </authorList>
    </citation>
    <scope>NUCLEOTIDE SEQUENCE [LARGE SCALE GENOMIC DNA]</scope>
    <source>
        <strain evidence="3 4">DSM 45671</strain>
    </source>
</reference>
<evidence type="ECO:0000313" key="4">
    <source>
        <dbReference type="Proteomes" id="UP000321261"/>
    </source>
</evidence>
<evidence type="ECO:0000256" key="1">
    <source>
        <dbReference type="PROSITE-ProRule" id="PRU00339"/>
    </source>
</evidence>
<proteinExistence type="predicted"/>
<comment type="caution">
    <text evidence="3">The sequence shown here is derived from an EMBL/GenBank/DDBJ whole genome shotgun (WGS) entry which is preliminary data.</text>
</comment>